<dbReference type="Gene3D" id="1.10.30.10">
    <property type="entry name" value="High mobility group box domain"/>
    <property type="match status" value="1"/>
</dbReference>
<keyword evidence="4" id="KW-1185">Reference proteome</keyword>
<name>A0A5D3B8Q2_9TREE</name>
<sequence length="103" mass="11160">MAREYMHSLPVALASGGADVVAHVAEGLRMVCSCIDASTAKAKTTAGKKRAGAPSAYNVYMKVQLAKIKEEQEKSGKKSDHKENFKKVAAEWKNAPENPKNKK</sequence>
<accession>A0A5D3B8Q2</accession>
<dbReference type="InterPro" id="IPR054414">
    <property type="entry name" value="Ccdc124/Oxs1_C"/>
</dbReference>
<dbReference type="CDD" id="cd00084">
    <property type="entry name" value="HMG-box_SF"/>
    <property type="match status" value="1"/>
</dbReference>
<dbReference type="AlphaFoldDB" id="A0A5D3B8Q2"/>
<dbReference type="InterPro" id="IPR036910">
    <property type="entry name" value="HMG_box_dom_sf"/>
</dbReference>
<proteinExistence type="predicted"/>
<organism evidence="3 4">
    <name type="scientific">Cryptococcus floricola</name>
    <dbReference type="NCBI Taxonomy" id="2591691"/>
    <lineage>
        <taxon>Eukaryota</taxon>
        <taxon>Fungi</taxon>
        <taxon>Dikarya</taxon>
        <taxon>Basidiomycota</taxon>
        <taxon>Agaricomycotina</taxon>
        <taxon>Tremellomycetes</taxon>
        <taxon>Tremellales</taxon>
        <taxon>Cryptococcaceae</taxon>
        <taxon>Cryptococcus</taxon>
    </lineage>
</organism>
<gene>
    <name evidence="3" type="ORF">B9479_000773</name>
</gene>
<evidence type="ECO:0000313" key="3">
    <source>
        <dbReference type="EMBL" id="TYJ58563.1"/>
    </source>
</evidence>
<evidence type="ECO:0000259" key="2">
    <source>
        <dbReference type="Pfam" id="PF06244"/>
    </source>
</evidence>
<evidence type="ECO:0000313" key="4">
    <source>
        <dbReference type="Proteomes" id="UP000322245"/>
    </source>
</evidence>
<dbReference type="Pfam" id="PF06244">
    <property type="entry name" value="Ccdc124"/>
    <property type="match status" value="1"/>
</dbReference>
<feature type="compositionally biased region" description="Basic and acidic residues" evidence="1">
    <location>
        <begin position="70"/>
        <end position="90"/>
    </location>
</feature>
<dbReference type="EMBL" id="NIDF01000004">
    <property type="protein sequence ID" value="TYJ58563.1"/>
    <property type="molecule type" value="Genomic_DNA"/>
</dbReference>
<comment type="caution">
    <text evidence="3">The sequence shown here is derived from an EMBL/GenBank/DDBJ whole genome shotgun (WGS) entry which is preliminary data.</text>
</comment>
<dbReference type="SUPFAM" id="SSF47095">
    <property type="entry name" value="HMG-box"/>
    <property type="match status" value="1"/>
</dbReference>
<evidence type="ECO:0000256" key="1">
    <source>
        <dbReference type="SAM" id="MobiDB-lite"/>
    </source>
</evidence>
<feature type="region of interest" description="Disordered" evidence="1">
    <location>
        <begin position="70"/>
        <end position="103"/>
    </location>
</feature>
<dbReference type="Proteomes" id="UP000322245">
    <property type="component" value="Unassembled WGS sequence"/>
</dbReference>
<reference evidence="3 4" key="1">
    <citation type="submission" date="2017-05" db="EMBL/GenBank/DDBJ databases">
        <title>The Genome Sequence of Tsuchiyaea wingfieldii DSM 27421.</title>
        <authorList>
            <person name="Cuomo C."/>
            <person name="Passer A."/>
            <person name="Billmyre B."/>
            <person name="Heitman J."/>
        </authorList>
    </citation>
    <scope>NUCLEOTIDE SEQUENCE [LARGE SCALE GENOMIC DNA]</scope>
    <source>
        <strain evidence="3 4">DSM 27421</strain>
    </source>
</reference>
<feature type="domain" description="Coiled-coil" evidence="2">
    <location>
        <begin position="55"/>
        <end position="102"/>
    </location>
</feature>
<protein>
    <recommendedName>
        <fullName evidence="2">Coiled-coil domain-containing protein</fullName>
    </recommendedName>
</protein>